<dbReference type="AlphaFoldDB" id="A0A0L6CNS6"/>
<evidence type="ECO:0000256" key="1">
    <source>
        <dbReference type="ARBA" id="ARBA00023015"/>
    </source>
</evidence>
<dbReference type="SUPFAM" id="SSF46785">
    <property type="entry name" value="Winged helix' DNA-binding domain"/>
    <property type="match status" value="1"/>
</dbReference>
<dbReference type="EMBL" id="LAIR01000002">
    <property type="protein sequence ID" value="KNX39414.1"/>
    <property type="molecule type" value="Genomic_DNA"/>
</dbReference>
<reference evidence="6" key="1">
    <citation type="submission" date="2015-03" db="EMBL/GenBank/DDBJ databases">
        <title>Luteipulveratus halotolerans sp. nov., a novel actinobacterium (Dermacoccaceae) from Sarawak, Malaysia.</title>
        <authorList>
            <person name="Juboi H."/>
            <person name="Basik A."/>
            <person name="Shamsul S.S."/>
            <person name="Arnold P."/>
            <person name="Schmitt E.K."/>
            <person name="Sanglier J.-J."/>
            <person name="Yeo T."/>
        </authorList>
    </citation>
    <scope>NUCLEOTIDE SEQUENCE [LARGE SCALE GENOMIC DNA]</scope>
    <source>
        <strain evidence="6">C296001</strain>
    </source>
</reference>
<dbReference type="PATRIC" id="fig|1631356.3.peg.2293"/>
<keyword evidence="6" id="KW-1185">Reference proteome</keyword>
<dbReference type="SMART" id="SM00895">
    <property type="entry name" value="FCD"/>
    <property type="match status" value="1"/>
</dbReference>
<dbReference type="STRING" id="1631356.VV01_11730"/>
<dbReference type="Proteomes" id="UP000037397">
    <property type="component" value="Unassembled WGS sequence"/>
</dbReference>
<comment type="caution">
    <text evidence="5">The sequence shown here is derived from an EMBL/GenBank/DDBJ whole genome shotgun (WGS) entry which is preliminary data.</text>
</comment>
<evidence type="ECO:0000256" key="3">
    <source>
        <dbReference type="ARBA" id="ARBA00023163"/>
    </source>
</evidence>
<organism evidence="5 6">
    <name type="scientific">Luteipulveratus halotolerans</name>
    <dbReference type="NCBI Taxonomy" id="1631356"/>
    <lineage>
        <taxon>Bacteria</taxon>
        <taxon>Bacillati</taxon>
        <taxon>Actinomycetota</taxon>
        <taxon>Actinomycetes</taxon>
        <taxon>Micrococcales</taxon>
        <taxon>Dermacoccaceae</taxon>
        <taxon>Luteipulveratus</taxon>
    </lineage>
</organism>
<dbReference type="InterPro" id="IPR036390">
    <property type="entry name" value="WH_DNA-bd_sf"/>
</dbReference>
<keyword evidence="2" id="KW-0238">DNA-binding</keyword>
<dbReference type="PROSITE" id="PS50949">
    <property type="entry name" value="HTH_GNTR"/>
    <property type="match status" value="1"/>
</dbReference>
<evidence type="ECO:0000259" key="4">
    <source>
        <dbReference type="PROSITE" id="PS50949"/>
    </source>
</evidence>
<dbReference type="Gene3D" id="1.10.10.10">
    <property type="entry name" value="Winged helix-like DNA-binding domain superfamily/Winged helix DNA-binding domain"/>
    <property type="match status" value="1"/>
</dbReference>
<sequence>MRSTLEPVLQESTASMVADRVREAIATGDIPPGAQLGEADLARQLGVSRGPLREGLQRLTQEGLLLSYRNRGLFVIEMTAERVRDMYVARQAVERAAAEQVHQRGPVEAGTELLEVIARMEAAGSDDEAVADIDREFHERLVELSESPRLAAMNATLMTETRMCLNALKATYASHEARVEEHRAIAQSFVDRKPRLTDKLLVAHMRDALARLRAD</sequence>
<accession>A0A0L6CNS6</accession>
<dbReference type="Pfam" id="PF00392">
    <property type="entry name" value="GntR"/>
    <property type="match status" value="1"/>
</dbReference>
<dbReference type="SUPFAM" id="SSF48008">
    <property type="entry name" value="GntR ligand-binding domain-like"/>
    <property type="match status" value="1"/>
</dbReference>
<dbReference type="InterPro" id="IPR011711">
    <property type="entry name" value="GntR_C"/>
</dbReference>
<keyword evidence="3" id="KW-0804">Transcription</keyword>
<protein>
    <submittedName>
        <fullName evidence="5">GntR family transcriptional regulator</fullName>
    </submittedName>
</protein>
<evidence type="ECO:0000256" key="2">
    <source>
        <dbReference type="ARBA" id="ARBA00023125"/>
    </source>
</evidence>
<dbReference type="PRINTS" id="PR00035">
    <property type="entry name" value="HTHGNTR"/>
</dbReference>
<dbReference type="Pfam" id="PF07729">
    <property type="entry name" value="FCD"/>
    <property type="match status" value="1"/>
</dbReference>
<dbReference type="Gene3D" id="1.20.120.530">
    <property type="entry name" value="GntR ligand-binding domain-like"/>
    <property type="match status" value="1"/>
</dbReference>
<dbReference type="InterPro" id="IPR008920">
    <property type="entry name" value="TF_FadR/GntR_C"/>
</dbReference>
<dbReference type="PANTHER" id="PTHR43537">
    <property type="entry name" value="TRANSCRIPTIONAL REGULATOR, GNTR FAMILY"/>
    <property type="match status" value="1"/>
</dbReference>
<keyword evidence="1" id="KW-0805">Transcription regulation</keyword>
<proteinExistence type="predicted"/>
<gene>
    <name evidence="5" type="ORF">VV01_11730</name>
</gene>
<dbReference type="InterPro" id="IPR000524">
    <property type="entry name" value="Tscrpt_reg_HTH_GntR"/>
</dbReference>
<dbReference type="SMART" id="SM00345">
    <property type="entry name" value="HTH_GNTR"/>
    <property type="match status" value="1"/>
</dbReference>
<dbReference type="GO" id="GO:0003700">
    <property type="term" value="F:DNA-binding transcription factor activity"/>
    <property type="evidence" value="ECO:0007669"/>
    <property type="project" value="InterPro"/>
</dbReference>
<dbReference type="PANTHER" id="PTHR43537:SF5">
    <property type="entry name" value="UXU OPERON TRANSCRIPTIONAL REGULATOR"/>
    <property type="match status" value="1"/>
</dbReference>
<dbReference type="GO" id="GO:0003677">
    <property type="term" value="F:DNA binding"/>
    <property type="evidence" value="ECO:0007669"/>
    <property type="project" value="UniProtKB-KW"/>
</dbReference>
<dbReference type="InterPro" id="IPR036388">
    <property type="entry name" value="WH-like_DNA-bd_sf"/>
</dbReference>
<feature type="domain" description="HTH gntR-type" evidence="4">
    <location>
        <begin position="11"/>
        <end position="78"/>
    </location>
</feature>
<evidence type="ECO:0000313" key="6">
    <source>
        <dbReference type="Proteomes" id="UP000037397"/>
    </source>
</evidence>
<dbReference type="CDD" id="cd07377">
    <property type="entry name" value="WHTH_GntR"/>
    <property type="match status" value="1"/>
</dbReference>
<name>A0A0L6CNS6_9MICO</name>
<evidence type="ECO:0000313" key="5">
    <source>
        <dbReference type="EMBL" id="KNX39414.1"/>
    </source>
</evidence>